<dbReference type="PANTHER" id="PTHR24320:SF148">
    <property type="entry name" value="NAD(P)-BINDING ROSSMANN-FOLD SUPERFAMILY PROTEIN"/>
    <property type="match status" value="1"/>
</dbReference>
<dbReference type="PRINTS" id="PR00081">
    <property type="entry name" value="GDHRDH"/>
</dbReference>
<dbReference type="InterPro" id="IPR002347">
    <property type="entry name" value="SDR_fam"/>
</dbReference>
<dbReference type="InterPro" id="IPR036291">
    <property type="entry name" value="NAD(P)-bd_dom_sf"/>
</dbReference>
<keyword evidence="2" id="KW-0560">Oxidoreductase</keyword>
<evidence type="ECO:0000256" key="2">
    <source>
        <dbReference type="ARBA" id="ARBA00023002"/>
    </source>
</evidence>
<evidence type="ECO:0008006" key="5">
    <source>
        <dbReference type="Google" id="ProtNLM"/>
    </source>
</evidence>
<keyword evidence="4" id="KW-1185">Reference proteome</keyword>
<evidence type="ECO:0000313" key="4">
    <source>
        <dbReference type="Proteomes" id="UP000751190"/>
    </source>
</evidence>
<dbReference type="Gene3D" id="3.40.50.720">
    <property type="entry name" value="NAD(P)-binding Rossmann-like Domain"/>
    <property type="match status" value="1"/>
</dbReference>
<reference evidence="3" key="1">
    <citation type="submission" date="2021-05" db="EMBL/GenBank/DDBJ databases">
        <title>The genome of the haptophyte Pavlova lutheri (Diacronema luteri, Pavlovales) - a model for lipid biosynthesis in eukaryotic algae.</title>
        <authorList>
            <person name="Hulatt C.J."/>
            <person name="Posewitz M.C."/>
        </authorList>
    </citation>
    <scope>NUCLEOTIDE SEQUENCE</scope>
    <source>
        <strain evidence="3">NIVA-4/92</strain>
    </source>
</reference>
<name>A0A8J6C6Y5_DIALT</name>
<organism evidence="3 4">
    <name type="scientific">Diacronema lutheri</name>
    <name type="common">Unicellular marine alga</name>
    <name type="synonym">Monochrysis lutheri</name>
    <dbReference type="NCBI Taxonomy" id="2081491"/>
    <lineage>
        <taxon>Eukaryota</taxon>
        <taxon>Haptista</taxon>
        <taxon>Haptophyta</taxon>
        <taxon>Pavlovophyceae</taxon>
        <taxon>Pavlovales</taxon>
        <taxon>Pavlovaceae</taxon>
        <taxon>Diacronema</taxon>
    </lineage>
</organism>
<gene>
    <name evidence="3" type="ORF">KFE25_013171</name>
</gene>
<dbReference type="OrthoDB" id="417891at2759"/>
<dbReference type="PANTHER" id="PTHR24320">
    <property type="entry name" value="RETINOL DEHYDROGENASE"/>
    <property type="match status" value="1"/>
</dbReference>
<sequence>MKGAASALLVAIAARRLWPRAGSALHWAASSAAPFYVGHSPALMPAREWRYTFERLARVDLAGQTALVTGANSGIGLATARLLARQGAHVLMACCSPDRCARAVAAIRAGQARARVEAIACDTASLASVRAAGGAALARVRWHGGLDMLVLNAGILASAEPESIDGIERVFATNHVGHHLLVRLLQPALERAARRRGCARVVHVTSHAHYHPPAGGVPLSRAALLESRARAPVLHTYGASKLAQVLCAQELARRVRGARACVLVNAGALTVAYAAASDELRQQRLSGRYFHPIAVEQPPAPAHAANVTLQRAVWALSDELAGLGTVHPT</sequence>
<proteinExistence type="inferred from homology"/>
<dbReference type="AlphaFoldDB" id="A0A8J6C6Y5"/>
<dbReference type="OMA" id="PAREWRY"/>
<dbReference type="Pfam" id="PF00106">
    <property type="entry name" value="adh_short"/>
    <property type="match status" value="1"/>
</dbReference>
<protein>
    <recommendedName>
        <fullName evidence="5">Protochlorophyllide reductase</fullName>
    </recommendedName>
</protein>
<dbReference type="GO" id="GO:0016491">
    <property type="term" value="F:oxidoreductase activity"/>
    <property type="evidence" value="ECO:0007669"/>
    <property type="project" value="UniProtKB-KW"/>
</dbReference>
<accession>A0A8J6C6Y5</accession>
<evidence type="ECO:0000256" key="1">
    <source>
        <dbReference type="ARBA" id="ARBA00006484"/>
    </source>
</evidence>
<evidence type="ECO:0000313" key="3">
    <source>
        <dbReference type="EMBL" id="KAG8460521.1"/>
    </source>
</evidence>
<comment type="caution">
    <text evidence="3">The sequence shown here is derived from an EMBL/GenBank/DDBJ whole genome shotgun (WGS) entry which is preliminary data.</text>
</comment>
<dbReference type="EMBL" id="JAGTXO010000032">
    <property type="protein sequence ID" value="KAG8460521.1"/>
    <property type="molecule type" value="Genomic_DNA"/>
</dbReference>
<comment type="similarity">
    <text evidence="1">Belongs to the short-chain dehydrogenases/reductases (SDR) family.</text>
</comment>
<dbReference type="SUPFAM" id="SSF51735">
    <property type="entry name" value="NAD(P)-binding Rossmann-fold domains"/>
    <property type="match status" value="1"/>
</dbReference>
<dbReference type="Proteomes" id="UP000751190">
    <property type="component" value="Unassembled WGS sequence"/>
</dbReference>